<reference evidence="2" key="1">
    <citation type="submission" date="2019-10" db="EMBL/GenBank/DDBJ databases">
        <authorList>
            <consortium name="DOE Joint Genome Institute"/>
            <person name="Kuo A."/>
            <person name="Miyauchi S."/>
            <person name="Kiss E."/>
            <person name="Drula E."/>
            <person name="Kohler A."/>
            <person name="Sanchez-Garcia M."/>
            <person name="Andreopoulos B."/>
            <person name="Barry K.W."/>
            <person name="Bonito G."/>
            <person name="Buee M."/>
            <person name="Carver A."/>
            <person name="Chen C."/>
            <person name="Cichocki N."/>
            <person name="Clum A."/>
            <person name="Culley D."/>
            <person name="Crous P.W."/>
            <person name="Fauchery L."/>
            <person name="Girlanda M."/>
            <person name="Hayes R."/>
            <person name="Keri Z."/>
            <person name="LaButti K."/>
            <person name="Lipzen A."/>
            <person name="Lombard V."/>
            <person name="Magnuson J."/>
            <person name="Maillard F."/>
            <person name="Morin E."/>
            <person name="Murat C."/>
            <person name="Nolan M."/>
            <person name="Ohm R."/>
            <person name="Pangilinan J."/>
            <person name="Pereira M."/>
            <person name="Perotto S."/>
            <person name="Peter M."/>
            <person name="Riley R."/>
            <person name="Sitrit Y."/>
            <person name="Stielow B."/>
            <person name="Szollosi G."/>
            <person name="Zifcakova L."/>
            <person name="Stursova M."/>
            <person name="Spatafora J.W."/>
            <person name="Tedersoo L."/>
            <person name="Vaario L.-M."/>
            <person name="Yamada A."/>
            <person name="Yan M."/>
            <person name="Wang P."/>
            <person name="Xu J."/>
            <person name="Bruns T."/>
            <person name="Baldrian P."/>
            <person name="Vilgalys R."/>
            <person name="Henrissat B."/>
            <person name="Grigoriev I.V."/>
            <person name="Hibbett D."/>
            <person name="Nagy L.G."/>
            <person name="Martin F.M."/>
        </authorList>
    </citation>
    <scope>NUCLEOTIDE SEQUENCE</scope>
    <source>
        <strain evidence="2">BED1</strain>
    </source>
</reference>
<organism evidence="2 3">
    <name type="scientific">Boletus edulis BED1</name>
    <dbReference type="NCBI Taxonomy" id="1328754"/>
    <lineage>
        <taxon>Eukaryota</taxon>
        <taxon>Fungi</taxon>
        <taxon>Dikarya</taxon>
        <taxon>Basidiomycota</taxon>
        <taxon>Agaricomycotina</taxon>
        <taxon>Agaricomycetes</taxon>
        <taxon>Agaricomycetidae</taxon>
        <taxon>Boletales</taxon>
        <taxon>Boletineae</taxon>
        <taxon>Boletaceae</taxon>
        <taxon>Boletoideae</taxon>
        <taxon>Boletus</taxon>
    </lineage>
</organism>
<keyword evidence="1" id="KW-1133">Transmembrane helix</keyword>
<proteinExistence type="predicted"/>
<keyword evidence="3" id="KW-1185">Reference proteome</keyword>
<dbReference type="EMBL" id="WHUW01000044">
    <property type="protein sequence ID" value="KAF8432036.1"/>
    <property type="molecule type" value="Genomic_DNA"/>
</dbReference>
<evidence type="ECO:0000313" key="2">
    <source>
        <dbReference type="EMBL" id="KAF8432036.1"/>
    </source>
</evidence>
<dbReference type="AlphaFoldDB" id="A0AAD4BJ86"/>
<feature type="transmembrane region" description="Helical" evidence="1">
    <location>
        <begin position="139"/>
        <end position="160"/>
    </location>
</feature>
<evidence type="ECO:0000313" key="3">
    <source>
        <dbReference type="Proteomes" id="UP001194468"/>
    </source>
</evidence>
<gene>
    <name evidence="2" type="ORF">L210DRAFT_3507642</name>
</gene>
<reference evidence="2" key="2">
    <citation type="journal article" date="2020" name="Nat. Commun.">
        <title>Large-scale genome sequencing of mycorrhizal fungi provides insights into the early evolution of symbiotic traits.</title>
        <authorList>
            <person name="Miyauchi S."/>
            <person name="Kiss E."/>
            <person name="Kuo A."/>
            <person name="Drula E."/>
            <person name="Kohler A."/>
            <person name="Sanchez-Garcia M."/>
            <person name="Morin E."/>
            <person name="Andreopoulos B."/>
            <person name="Barry K.W."/>
            <person name="Bonito G."/>
            <person name="Buee M."/>
            <person name="Carver A."/>
            <person name="Chen C."/>
            <person name="Cichocki N."/>
            <person name="Clum A."/>
            <person name="Culley D."/>
            <person name="Crous P.W."/>
            <person name="Fauchery L."/>
            <person name="Girlanda M."/>
            <person name="Hayes R.D."/>
            <person name="Keri Z."/>
            <person name="LaButti K."/>
            <person name="Lipzen A."/>
            <person name="Lombard V."/>
            <person name="Magnuson J."/>
            <person name="Maillard F."/>
            <person name="Murat C."/>
            <person name="Nolan M."/>
            <person name="Ohm R.A."/>
            <person name="Pangilinan J."/>
            <person name="Pereira M.F."/>
            <person name="Perotto S."/>
            <person name="Peter M."/>
            <person name="Pfister S."/>
            <person name="Riley R."/>
            <person name="Sitrit Y."/>
            <person name="Stielow J.B."/>
            <person name="Szollosi G."/>
            <person name="Zifcakova L."/>
            <person name="Stursova M."/>
            <person name="Spatafora J.W."/>
            <person name="Tedersoo L."/>
            <person name="Vaario L.M."/>
            <person name="Yamada A."/>
            <person name="Yan M."/>
            <person name="Wang P."/>
            <person name="Xu J."/>
            <person name="Bruns T."/>
            <person name="Baldrian P."/>
            <person name="Vilgalys R."/>
            <person name="Dunand C."/>
            <person name="Henrissat B."/>
            <person name="Grigoriev I.V."/>
            <person name="Hibbett D."/>
            <person name="Nagy L.G."/>
            <person name="Martin F.M."/>
        </authorList>
    </citation>
    <scope>NUCLEOTIDE SEQUENCE</scope>
    <source>
        <strain evidence="2">BED1</strain>
    </source>
</reference>
<accession>A0AAD4BJ86</accession>
<dbReference type="Proteomes" id="UP001194468">
    <property type="component" value="Unassembled WGS sequence"/>
</dbReference>
<keyword evidence="1" id="KW-0812">Transmembrane</keyword>
<keyword evidence="1" id="KW-0472">Membrane</keyword>
<comment type="caution">
    <text evidence="2">The sequence shown here is derived from an EMBL/GenBank/DDBJ whole genome shotgun (WGS) entry which is preliminary data.</text>
</comment>
<evidence type="ECO:0000256" key="1">
    <source>
        <dbReference type="SAM" id="Phobius"/>
    </source>
</evidence>
<sequence length="161" mass="17767">MSTTSNRESAGEKGKDAELKGIRSQLVQWKWVQAAVQEPTWQRNKNQSKEGSKMVACYRFVIHDACLILLHKSCTGFAKVMQTSYNNELCTTSTLVITIDYVHQNDSVGFLFVTIVSSTTVKEAAGSINMVNSGIIETFIALIVVLLSSGLLTHVAWMAYS</sequence>
<protein>
    <submittedName>
        <fullName evidence="2">Uncharacterized protein</fullName>
    </submittedName>
</protein>
<name>A0AAD4BJ86_BOLED</name>